<dbReference type="InterPro" id="IPR051547">
    <property type="entry name" value="TDP2-like"/>
</dbReference>
<proteinExistence type="predicted"/>
<comment type="subcellular location">
    <subcellularLocation>
        <location evidence="3">Nucleus</location>
        <location evidence="3">PML body</location>
    </subcellularLocation>
</comment>
<gene>
    <name evidence="12" type="ORF">IM811_005420</name>
</gene>
<dbReference type="Gene3D" id="3.60.10.10">
    <property type="entry name" value="Endonuclease/exonuclease/phosphatase"/>
    <property type="match status" value="1"/>
</dbReference>
<evidence type="ECO:0000256" key="2">
    <source>
        <dbReference type="ARBA" id="ARBA00001946"/>
    </source>
</evidence>
<protein>
    <recommendedName>
        <fullName evidence="11">Endonuclease/exonuclease/phosphatase domain-containing protein</fullName>
    </recommendedName>
</protein>
<dbReference type="GO" id="GO:0046872">
    <property type="term" value="F:metal ion binding"/>
    <property type="evidence" value="ECO:0007669"/>
    <property type="project" value="UniProtKB-KW"/>
</dbReference>
<evidence type="ECO:0000313" key="12">
    <source>
        <dbReference type="EMBL" id="KAF9744639.1"/>
    </source>
</evidence>
<keyword evidence="7" id="KW-0378">Hydrolase</keyword>
<evidence type="ECO:0000256" key="6">
    <source>
        <dbReference type="ARBA" id="ARBA00022763"/>
    </source>
</evidence>
<dbReference type="GO" id="GO:0006302">
    <property type="term" value="P:double-strand break repair"/>
    <property type="evidence" value="ECO:0007669"/>
    <property type="project" value="TreeGrafter"/>
</dbReference>
<dbReference type="PANTHER" id="PTHR15822:SF4">
    <property type="entry name" value="TYROSYL-DNA PHOSPHODIESTERASE 2"/>
    <property type="match status" value="1"/>
</dbReference>
<dbReference type="InterPro" id="IPR036691">
    <property type="entry name" value="Endo/exonu/phosph_ase_sf"/>
</dbReference>
<dbReference type="GO" id="GO:0005737">
    <property type="term" value="C:cytoplasm"/>
    <property type="evidence" value="ECO:0007669"/>
    <property type="project" value="TreeGrafter"/>
</dbReference>
<keyword evidence="5" id="KW-0479">Metal-binding</keyword>
<name>A0A8H7K3K3_BIOOC</name>
<evidence type="ECO:0000256" key="1">
    <source>
        <dbReference type="ARBA" id="ARBA00001936"/>
    </source>
</evidence>
<dbReference type="AlphaFoldDB" id="A0A8H7K3K3"/>
<comment type="cofactor">
    <cofactor evidence="1">
        <name>Mn(2+)</name>
        <dbReference type="ChEBI" id="CHEBI:29035"/>
    </cofactor>
</comment>
<evidence type="ECO:0000256" key="9">
    <source>
        <dbReference type="ARBA" id="ARBA00023204"/>
    </source>
</evidence>
<feature type="domain" description="Endonuclease/exonuclease/phosphatase" evidence="11">
    <location>
        <begin position="50"/>
        <end position="298"/>
    </location>
</feature>
<evidence type="ECO:0000256" key="3">
    <source>
        <dbReference type="ARBA" id="ARBA00004322"/>
    </source>
</evidence>
<keyword evidence="4" id="KW-0540">Nuclease</keyword>
<evidence type="ECO:0000256" key="7">
    <source>
        <dbReference type="ARBA" id="ARBA00022801"/>
    </source>
</evidence>
<dbReference type="GO" id="GO:0003697">
    <property type="term" value="F:single-stranded DNA binding"/>
    <property type="evidence" value="ECO:0007669"/>
    <property type="project" value="TreeGrafter"/>
</dbReference>
<comment type="caution">
    <text evidence="12">The sequence shown here is derived from an EMBL/GenBank/DDBJ whole genome shotgun (WGS) entry which is preliminary data.</text>
</comment>
<accession>A0A8H7K3K3</accession>
<dbReference type="SUPFAM" id="SSF56219">
    <property type="entry name" value="DNase I-like"/>
    <property type="match status" value="1"/>
</dbReference>
<dbReference type="InterPro" id="IPR005135">
    <property type="entry name" value="Endo/exonuclease/phosphatase"/>
</dbReference>
<dbReference type="Pfam" id="PF03372">
    <property type="entry name" value="Exo_endo_phos"/>
    <property type="match status" value="1"/>
</dbReference>
<dbReference type="GO" id="GO:0004518">
    <property type="term" value="F:nuclease activity"/>
    <property type="evidence" value="ECO:0007669"/>
    <property type="project" value="UniProtKB-KW"/>
</dbReference>
<comment type="cofactor">
    <cofactor evidence="2">
        <name>Mg(2+)</name>
        <dbReference type="ChEBI" id="CHEBI:18420"/>
    </cofactor>
</comment>
<dbReference type="Proteomes" id="UP000616885">
    <property type="component" value="Unassembled WGS sequence"/>
</dbReference>
<dbReference type="GO" id="GO:0070260">
    <property type="term" value="F:5'-tyrosyl-DNA phosphodiesterase activity"/>
    <property type="evidence" value="ECO:0007669"/>
    <property type="project" value="TreeGrafter"/>
</dbReference>
<evidence type="ECO:0000259" key="11">
    <source>
        <dbReference type="Pfam" id="PF03372"/>
    </source>
</evidence>
<evidence type="ECO:0000256" key="8">
    <source>
        <dbReference type="ARBA" id="ARBA00022842"/>
    </source>
</evidence>
<sequence>MMIPRMLGVLSIFNPSIRRWIAAPSHLTGSKSDISKSSQNTKSPHYCLSTWNIDASSARPVARATAIINHLLAPSSPPSDIVFLQEVTLEVRNHLLQDSRIRSGFIVTDAEDIAAFEDVPFATMTLLSKALVSSPTCDKHATIGAATRFKMPGQYQRDALCTDVFLKPFARPSSEMDIQEYYRLRLLNIHLDSSSSTISFRKRQMRYVSKILHEKTTLESGQRSIGLAAGDFNTISQDDQGLIAKNGPVDAWLEFYGLGSQGSIWRTNKQKSQLLPGRLDRIAMTGGLHPLEIQVLNPGFIAVPGPGMEKDGEKDHTSQFDSMASHHLFTAASAVLNAAKVALGPSAANTRVSIVGALSVLKYAPYRQTKDVDIFLLGGNLKRQELKRELPRVDSNLTVNMEGIYGVTYRCPVTKKITPVDLVNRRLTKFEPHSKILANLERLELPWPTRDDVILMKAFSASERYIDAKRDRDIEDVIKILEMSPGPLLFSESIDAKEKLAFVRSLLPHLVGNGIWSEEEWVMRLGFNL</sequence>
<dbReference type="EMBL" id="JADCTT010000014">
    <property type="protein sequence ID" value="KAF9744639.1"/>
    <property type="molecule type" value="Genomic_DNA"/>
</dbReference>
<keyword evidence="10" id="KW-0539">Nucleus</keyword>
<dbReference type="PANTHER" id="PTHR15822">
    <property type="entry name" value="TRAF AND TNF RECEPTOR-ASSOCIATED PROTEIN"/>
    <property type="match status" value="1"/>
</dbReference>
<evidence type="ECO:0000256" key="5">
    <source>
        <dbReference type="ARBA" id="ARBA00022723"/>
    </source>
</evidence>
<evidence type="ECO:0000256" key="10">
    <source>
        <dbReference type="ARBA" id="ARBA00023242"/>
    </source>
</evidence>
<organism evidence="12 13">
    <name type="scientific">Bionectria ochroleuca</name>
    <name type="common">Gliocladium roseum</name>
    <dbReference type="NCBI Taxonomy" id="29856"/>
    <lineage>
        <taxon>Eukaryota</taxon>
        <taxon>Fungi</taxon>
        <taxon>Dikarya</taxon>
        <taxon>Ascomycota</taxon>
        <taxon>Pezizomycotina</taxon>
        <taxon>Sordariomycetes</taxon>
        <taxon>Hypocreomycetidae</taxon>
        <taxon>Hypocreales</taxon>
        <taxon>Bionectriaceae</taxon>
        <taxon>Clonostachys</taxon>
    </lineage>
</organism>
<reference evidence="12" key="1">
    <citation type="submission" date="2020-10" db="EMBL/GenBank/DDBJ databases">
        <title>High-Quality Genome Resource of Clonostachys rosea strain S41 by Oxford Nanopore Long-Read Sequencing.</title>
        <authorList>
            <person name="Wang H."/>
        </authorList>
    </citation>
    <scope>NUCLEOTIDE SEQUENCE</scope>
    <source>
        <strain evidence="12">S41</strain>
    </source>
</reference>
<evidence type="ECO:0000313" key="13">
    <source>
        <dbReference type="Proteomes" id="UP000616885"/>
    </source>
</evidence>
<keyword evidence="6" id="KW-0227">DNA damage</keyword>
<keyword evidence="9" id="KW-0234">DNA repair</keyword>
<evidence type="ECO:0000256" key="4">
    <source>
        <dbReference type="ARBA" id="ARBA00022722"/>
    </source>
</evidence>
<keyword evidence="8" id="KW-0460">Magnesium</keyword>